<proteinExistence type="predicted"/>
<gene>
    <name evidence="5" type="ORF">METZ01_LOCUS29373</name>
</gene>
<dbReference type="GO" id="GO:0006508">
    <property type="term" value="P:proteolysis"/>
    <property type="evidence" value="ECO:0007669"/>
    <property type="project" value="UniProtKB-KW"/>
</dbReference>
<dbReference type="InterPro" id="IPR009003">
    <property type="entry name" value="Peptidase_S1_PA"/>
</dbReference>
<protein>
    <recommendedName>
        <fullName evidence="4">PDZ domain-containing protein</fullName>
    </recommendedName>
</protein>
<keyword evidence="3" id="KW-0472">Membrane</keyword>
<dbReference type="InterPro" id="IPR036034">
    <property type="entry name" value="PDZ_sf"/>
</dbReference>
<dbReference type="PROSITE" id="PS50106">
    <property type="entry name" value="PDZ"/>
    <property type="match status" value="1"/>
</dbReference>
<dbReference type="Pfam" id="PF00595">
    <property type="entry name" value="PDZ"/>
    <property type="match status" value="1"/>
</dbReference>
<keyword evidence="3" id="KW-0812">Transmembrane</keyword>
<sequence>MAIFSSKEYLPYLTAVLVGVIFGVLILTFINKNNFPAENEIISKNLIGNSFNEAVNKASPSVVNIYSDVLVNDRRSQSPFSDRFNSIFGLNKARIQSSLGSGVIFYSNGYILTNQHVIGDRNVGITVELSNGLKEKAKIIGIDKGTDLAVLKIDQNEELSSIEIANSDNLKIGDIVLAIGNPYGLGQSVSMGIVSATGREFNNPYSDYIQTDASINRGNSGGALIDTSGRLVGINTLIRSSTGGSEGIGLAIPSARLLGIINDLIQYGEVKRGWLGFGIDRRVLATQNLLKISFVYPNGPAKEANLEEGDIIIEINEQKSSYPLLFQEFARSKPGTIIKFKILRDGNYLDIDLLTSIASN</sequence>
<dbReference type="InterPro" id="IPR051201">
    <property type="entry name" value="Chloro_Bact_Ser_Proteases"/>
</dbReference>
<name>A0A381QDP8_9ZZZZ</name>
<dbReference type="EMBL" id="UINC01001281">
    <property type="protein sequence ID" value="SUZ76519.1"/>
    <property type="molecule type" value="Genomic_DNA"/>
</dbReference>
<dbReference type="Pfam" id="PF13365">
    <property type="entry name" value="Trypsin_2"/>
    <property type="match status" value="1"/>
</dbReference>
<feature type="transmembrane region" description="Helical" evidence="3">
    <location>
        <begin position="12"/>
        <end position="30"/>
    </location>
</feature>
<dbReference type="Gene3D" id="2.40.10.120">
    <property type="match status" value="1"/>
</dbReference>
<dbReference type="GO" id="GO:0004252">
    <property type="term" value="F:serine-type endopeptidase activity"/>
    <property type="evidence" value="ECO:0007669"/>
    <property type="project" value="InterPro"/>
</dbReference>
<dbReference type="SMART" id="SM00228">
    <property type="entry name" value="PDZ"/>
    <property type="match status" value="1"/>
</dbReference>
<keyword evidence="3" id="KW-1133">Transmembrane helix</keyword>
<feature type="domain" description="PDZ" evidence="4">
    <location>
        <begin position="264"/>
        <end position="316"/>
    </location>
</feature>
<evidence type="ECO:0000256" key="1">
    <source>
        <dbReference type="ARBA" id="ARBA00022670"/>
    </source>
</evidence>
<evidence type="ECO:0000256" key="3">
    <source>
        <dbReference type="SAM" id="Phobius"/>
    </source>
</evidence>
<dbReference type="Gene3D" id="2.30.42.10">
    <property type="match status" value="1"/>
</dbReference>
<dbReference type="PANTHER" id="PTHR43343:SF3">
    <property type="entry name" value="PROTEASE DO-LIKE 8, CHLOROPLASTIC"/>
    <property type="match status" value="1"/>
</dbReference>
<evidence type="ECO:0000256" key="2">
    <source>
        <dbReference type="ARBA" id="ARBA00022801"/>
    </source>
</evidence>
<accession>A0A381QDP8</accession>
<evidence type="ECO:0000313" key="5">
    <source>
        <dbReference type="EMBL" id="SUZ76519.1"/>
    </source>
</evidence>
<dbReference type="SUPFAM" id="SSF50156">
    <property type="entry name" value="PDZ domain-like"/>
    <property type="match status" value="1"/>
</dbReference>
<dbReference type="InterPro" id="IPR001940">
    <property type="entry name" value="Peptidase_S1C"/>
</dbReference>
<dbReference type="PANTHER" id="PTHR43343">
    <property type="entry name" value="PEPTIDASE S12"/>
    <property type="match status" value="1"/>
</dbReference>
<dbReference type="AlphaFoldDB" id="A0A381QDP8"/>
<dbReference type="PRINTS" id="PR00834">
    <property type="entry name" value="PROTEASES2C"/>
</dbReference>
<reference evidence="5" key="1">
    <citation type="submission" date="2018-05" db="EMBL/GenBank/DDBJ databases">
        <authorList>
            <person name="Lanie J.A."/>
            <person name="Ng W.-L."/>
            <person name="Kazmierczak K.M."/>
            <person name="Andrzejewski T.M."/>
            <person name="Davidsen T.M."/>
            <person name="Wayne K.J."/>
            <person name="Tettelin H."/>
            <person name="Glass J.I."/>
            <person name="Rusch D."/>
            <person name="Podicherti R."/>
            <person name="Tsui H.-C.T."/>
            <person name="Winkler M.E."/>
        </authorList>
    </citation>
    <scope>NUCLEOTIDE SEQUENCE</scope>
</reference>
<keyword evidence="2" id="KW-0378">Hydrolase</keyword>
<evidence type="ECO:0000259" key="4">
    <source>
        <dbReference type="PROSITE" id="PS50106"/>
    </source>
</evidence>
<dbReference type="InterPro" id="IPR001478">
    <property type="entry name" value="PDZ"/>
</dbReference>
<dbReference type="SUPFAM" id="SSF50494">
    <property type="entry name" value="Trypsin-like serine proteases"/>
    <property type="match status" value="1"/>
</dbReference>
<keyword evidence="1" id="KW-0645">Protease</keyword>
<organism evidence="5">
    <name type="scientific">marine metagenome</name>
    <dbReference type="NCBI Taxonomy" id="408172"/>
    <lineage>
        <taxon>unclassified sequences</taxon>
        <taxon>metagenomes</taxon>
        <taxon>ecological metagenomes</taxon>
    </lineage>
</organism>